<reference evidence="3 4" key="1">
    <citation type="submission" date="2017-10" db="EMBL/GenBank/DDBJ databases">
        <title>Whole-genome sequence of three Streptococcus macedonicus strains isolated from Italian cheeses of the Veneto region.</title>
        <authorList>
            <person name="Treu L."/>
            <person name="De Diego-Diaz B."/>
            <person name="Papadimitriou K."/>
            <person name="Tsakalidou E."/>
            <person name="Corich V."/>
            <person name="Giacomini A."/>
        </authorList>
    </citation>
    <scope>NUCLEOTIDE SEQUENCE [LARGE SCALE GENOMIC DNA]</scope>
    <source>
        <strain evidence="3 4">19AS</strain>
    </source>
</reference>
<evidence type="ECO:0000256" key="1">
    <source>
        <dbReference type="ARBA" id="ARBA00022612"/>
    </source>
</evidence>
<evidence type="ECO:0000256" key="2">
    <source>
        <dbReference type="ARBA" id="ARBA00023219"/>
    </source>
</evidence>
<dbReference type="InterPro" id="IPR052404">
    <property type="entry name" value="SPP1-like_terminase"/>
</dbReference>
<keyword evidence="2" id="KW-0231">Viral genome packaging</keyword>
<name>A0AAP8FYE0_STRMC</name>
<dbReference type="InterPro" id="IPR005335">
    <property type="entry name" value="Terminase_ssu"/>
</dbReference>
<dbReference type="GO" id="GO:0051276">
    <property type="term" value="P:chromosome organization"/>
    <property type="evidence" value="ECO:0007669"/>
    <property type="project" value="InterPro"/>
</dbReference>
<dbReference type="AlphaFoldDB" id="A0AAP8FYE0"/>
<dbReference type="RefSeq" id="WP_099421171.1">
    <property type="nucleotide sequence ID" value="NZ_PEBN01000022.1"/>
</dbReference>
<dbReference type="EMBL" id="PEBN01000022">
    <property type="protein sequence ID" value="PHV57664.1"/>
    <property type="molecule type" value="Genomic_DNA"/>
</dbReference>
<evidence type="ECO:0000313" key="4">
    <source>
        <dbReference type="Proteomes" id="UP000221763"/>
    </source>
</evidence>
<evidence type="ECO:0000313" key="3">
    <source>
        <dbReference type="EMBL" id="PHV57664.1"/>
    </source>
</evidence>
<proteinExistence type="predicted"/>
<organism evidence="3 4">
    <name type="scientific">Streptococcus macedonicus</name>
    <name type="common">Streptococcus gallolyticus macedonicus</name>
    <dbReference type="NCBI Taxonomy" id="59310"/>
    <lineage>
        <taxon>Bacteria</taxon>
        <taxon>Bacillati</taxon>
        <taxon>Bacillota</taxon>
        <taxon>Bacilli</taxon>
        <taxon>Lactobacillales</taxon>
        <taxon>Streptococcaceae</taxon>
        <taxon>Streptococcus</taxon>
    </lineage>
</organism>
<dbReference type="Gene3D" id="6.10.140.2160">
    <property type="match status" value="1"/>
</dbReference>
<dbReference type="PANTHER" id="PTHR41328:SF2">
    <property type="entry name" value="TERMINASE SMALL SUBUNIT"/>
    <property type="match status" value="1"/>
</dbReference>
<gene>
    <name evidence="3" type="ORF">CS009_04840</name>
</gene>
<dbReference type="Gene3D" id="1.10.10.1400">
    <property type="entry name" value="Terminase, small subunit, N-terminal DNA-binding domain, HTH motif"/>
    <property type="match status" value="1"/>
</dbReference>
<sequence length="164" mass="18637">MTKLNERQRRFADEYIISGNAYQAAQKAGYSERYAKADSHKLLENTGIKTYISERLAELEKHKIAKADEVLQVFTSILRQELTEEVTELNQTTGEFVTIEKKPSIAEVIKAGSELMKRYPTKLELQKLKLEIEKLQSQIGGSEGQDEKIAGFLEKVKELVVDDS</sequence>
<dbReference type="Proteomes" id="UP000221763">
    <property type="component" value="Unassembled WGS sequence"/>
</dbReference>
<dbReference type="InterPro" id="IPR038713">
    <property type="entry name" value="Terminase_Gp1_N_sf"/>
</dbReference>
<protein>
    <submittedName>
        <fullName evidence="3">Terminase</fullName>
    </submittedName>
</protein>
<dbReference type="Pfam" id="PF03592">
    <property type="entry name" value="Terminase_2"/>
    <property type="match status" value="1"/>
</dbReference>
<dbReference type="PANTHER" id="PTHR41328">
    <property type="entry name" value="TERMINASE SMALL SUBUNIT-RELATED"/>
    <property type="match status" value="1"/>
</dbReference>
<comment type="caution">
    <text evidence="3">The sequence shown here is derived from an EMBL/GenBank/DDBJ whole genome shotgun (WGS) entry which is preliminary data.</text>
</comment>
<accession>A0AAP8FYE0</accession>
<keyword evidence="1" id="KW-1188">Viral release from host cell</keyword>